<sequence length="169" mass="19207">MEQHTMDIIVAGTWFAILIYAVIANILLAILIVSSTETRTLTSYWIVGSFSLSEVGMAMTALCHVIPFILLHESFSKNESTSDFLMLSGYHSFWAISLMHLVLMALNRVACILYPTYYSTIFSKTNTICLLLLCYFLGPILSIPTLFPCCYILLDSYNYVSYYVDQESW</sequence>
<proteinExistence type="predicted"/>
<dbReference type="GO" id="GO:0016020">
    <property type="term" value="C:membrane"/>
    <property type="evidence" value="ECO:0007669"/>
    <property type="project" value="UniProtKB-SubCell"/>
</dbReference>
<dbReference type="SUPFAM" id="SSF81321">
    <property type="entry name" value="Family A G protein-coupled receptor-like"/>
    <property type="match status" value="1"/>
</dbReference>
<evidence type="ECO:0000256" key="4">
    <source>
        <dbReference type="ARBA" id="ARBA00023136"/>
    </source>
</evidence>
<dbReference type="Pfam" id="PF10328">
    <property type="entry name" value="7TM_GPCR_Srx"/>
    <property type="match status" value="1"/>
</dbReference>
<evidence type="ECO:0000313" key="7">
    <source>
        <dbReference type="EMBL" id="VDN32069.1"/>
    </source>
</evidence>
<accession>A0A3P7QPZ2</accession>
<feature type="transmembrane region" description="Helical" evidence="5">
    <location>
        <begin position="128"/>
        <end position="154"/>
    </location>
</feature>
<keyword evidence="2 5" id="KW-0812">Transmembrane</keyword>
<reference evidence="7 8" key="1">
    <citation type="submission" date="2018-11" db="EMBL/GenBank/DDBJ databases">
        <authorList>
            <consortium name="Pathogen Informatics"/>
        </authorList>
    </citation>
    <scope>NUCLEOTIDE SEQUENCE [LARGE SCALE GENOMIC DNA]</scope>
</reference>
<comment type="subcellular location">
    <subcellularLocation>
        <location evidence="1">Membrane</location>
    </subcellularLocation>
</comment>
<evidence type="ECO:0000256" key="1">
    <source>
        <dbReference type="ARBA" id="ARBA00004370"/>
    </source>
</evidence>
<name>A0A3P7QPZ2_CYLGO</name>
<feature type="domain" description="G-protein coupled receptors family 1 profile" evidence="6">
    <location>
        <begin position="24"/>
        <end position="169"/>
    </location>
</feature>
<keyword evidence="8" id="KW-1185">Reference proteome</keyword>
<keyword evidence="4 5" id="KW-0472">Membrane</keyword>
<dbReference type="PROSITE" id="PS50262">
    <property type="entry name" value="G_PROTEIN_RECEP_F1_2"/>
    <property type="match status" value="1"/>
</dbReference>
<dbReference type="PANTHER" id="PTHR22718:SF34">
    <property type="entry name" value="G-PROTEIN COUPLED RECEPTORS FAMILY 1 PROFILE DOMAIN-CONTAINING PROTEIN"/>
    <property type="match status" value="1"/>
</dbReference>
<evidence type="ECO:0000256" key="2">
    <source>
        <dbReference type="ARBA" id="ARBA00022692"/>
    </source>
</evidence>
<dbReference type="InterPro" id="IPR019430">
    <property type="entry name" value="7TM_GPCR_serpentine_rcpt_Srx"/>
</dbReference>
<dbReference type="OrthoDB" id="10017003at2759"/>
<evidence type="ECO:0000313" key="8">
    <source>
        <dbReference type="Proteomes" id="UP000271889"/>
    </source>
</evidence>
<organism evidence="7 8">
    <name type="scientific">Cylicostephanus goldi</name>
    <name type="common">Nematode worm</name>
    <dbReference type="NCBI Taxonomy" id="71465"/>
    <lineage>
        <taxon>Eukaryota</taxon>
        <taxon>Metazoa</taxon>
        <taxon>Ecdysozoa</taxon>
        <taxon>Nematoda</taxon>
        <taxon>Chromadorea</taxon>
        <taxon>Rhabditida</taxon>
        <taxon>Rhabditina</taxon>
        <taxon>Rhabditomorpha</taxon>
        <taxon>Strongyloidea</taxon>
        <taxon>Strongylidae</taxon>
        <taxon>Cylicostephanus</taxon>
    </lineage>
</organism>
<gene>
    <name evidence="7" type="ORF">CGOC_LOCUS12015</name>
</gene>
<dbReference type="EMBL" id="UYRV01120050">
    <property type="protein sequence ID" value="VDN32069.1"/>
    <property type="molecule type" value="Genomic_DNA"/>
</dbReference>
<dbReference type="AlphaFoldDB" id="A0A3P7QPZ2"/>
<keyword evidence="3 5" id="KW-1133">Transmembrane helix</keyword>
<dbReference type="PANTHER" id="PTHR22718">
    <property type="entry name" value="SERPENTINE RECEPTOR, CLASS X"/>
    <property type="match status" value="1"/>
</dbReference>
<evidence type="ECO:0000256" key="5">
    <source>
        <dbReference type="SAM" id="Phobius"/>
    </source>
</evidence>
<evidence type="ECO:0000259" key="6">
    <source>
        <dbReference type="PROSITE" id="PS50262"/>
    </source>
</evidence>
<dbReference type="Gene3D" id="1.20.1070.10">
    <property type="entry name" value="Rhodopsin 7-helix transmembrane proteins"/>
    <property type="match status" value="1"/>
</dbReference>
<feature type="transmembrane region" description="Helical" evidence="5">
    <location>
        <begin position="45"/>
        <end position="71"/>
    </location>
</feature>
<protein>
    <recommendedName>
        <fullName evidence="6">G-protein coupled receptors family 1 profile domain-containing protein</fullName>
    </recommendedName>
</protein>
<dbReference type="CDD" id="cd00637">
    <property type="entry name" value="7tm_classA_rhodopsin-like"/>
    <property type="match status" value="1"/>
</dbReference>
<feature type="transmembrane region" description="Helical" evidence="5">
    <location>
        <begin position="12"/>
        <end position="33"/>
    </location>
</feature>
<dbReference type="Proteomes" id="UP000271889">
    <property type="component" value="Unassembled WGS sequence"/>
</dbReference>
<dbReference type="InterPro" id="IPR017452">
    <property type="entry name" value="GPCR_Rhodpsn_7TM"/>
</dbReference>
<evidence type="ECO:0000256" key="3">
    <source>
        <dbReference type="ARBA" id="ARBA00022989"/>
    </source>
</evidence>
<feature type="transmembrane region" description="Helical" evidence="5">
    <location>
        <begin position="91"/>
        <end position="116"/>
    </location>
</feature>